<dbReference type="GO" id="GO:0006753">
    <property type="term" value="P:nucleoside phosphate metabolic process"/>
    <property type="evidence" value="ECO:0007669"/>
    <property type="project" value="TreeGrafter"/>
</dbReference>
<evidence type="ECO:0000313" key="6">
    <source>
        <dbReference type="Proteomes" id="UP000000445"/>
    </source>
</evidence>
<dbReference type="PANTHER" id="PTHR11839:SF18">
    <property type="entry name" value="NUDIX HYDROLASE DOMAIN-CONTAINING PROTEIN"/>
    <property type="match status" value="1"/>
</dbReference>
<proteinExistence type="inferred from homology"/>
<dbReference type="InterPro" id="IPR000086">
    <property type="entry name" value="NUDIX_hydrolase_dom"/>
</dbReference>
<gene>
    <name evidence="5" type="ordered locus">CTN_1395</name>
</gene>
<feature type="domain" description="Nudix hydrolase" evidence="4">
    <location>
        <begin position="41"/>
        <end position="169"/>
    </location>
</feature>
<dbReference type="Proteomes" id="UP000000445">
    <property type="component" value="Chromosome"/>
</dbReference>
<dbReference type="CDD" id="cd03424">
    <property type="entry name" value="NUDIX_ADPRase_Nudt5_UGPPase_Nudt14"/>
    <property type="match status" value="1"/>
</dbReference>
<keyword evidence="2 3" id="KW-0378">Hydrolase</keyword>
<dbReference type="PROSITE" id="PS51462">
    <property type="entry name" value="NUDIX"/>
    <property type="match status" value="1"/>
</dbReference>
<dbReference type="GO" id="GO:0005829">
    <property type="term" value="C:cytosol"/>
    <property type="evidence" value="ECO:0007669"/>
    <property type="project" value="TreeGrafter"/>
</dbReference>
<evidence type="ECO:0000256" key="1">
    <source>
        <dbReference type="ARBA" id="ARBA00001946"/>
    </source>
</evidence>
<dbReference type="InterPro" id="IPR015797">
    <property type="entry name" value="NUDIX_hydrolase-like_dom_sf"/>
</dbReference>
<dbReference type="PANTHER" id="PTHR11839">
    <property type="entry name" value="UDP/ADP-SUGAR PYROPHOSPHATASE"/>
    <property type="match status" value="1"/>
</dbReference>
<evidence type="ECO:0000259" key="4">
    <source>
        <dbReference type="PROSITE" id="PS51462"/>
    </source>
</evidence>
<reference evidence="5 6" key="1">
    <citation type="journal article" date="2009" name="Biosci. Biotechnol. Biochem.">
        <title>WeGAS: a web-based microbial genome annotation system.</title>
        <authorList>
            <person name="Lee D."/>
            <person name="Seo H."/>
            <person name="Park C."/>
            <person name="Park K."/>
        </authorList>
    </citation>
    <scope>NUCLEOTIDE SEQUENCE [LARGE SCALE GENOMIC DNA]</scope>
    <source>
        <strain evidence="6">ATCC 49049 / DSM 4359 / NBRC 107923 / NS-E</strain>
    </source>
</reference>
<evidence type="ECO:0000256" key="2">
    <source>
        <dbReference type="ARBA" id="ARBA00022801"/>
    </source>
</evidence>
<sequence length="181" mass="20689">MTVKFYEQKIESKRVFEGKMISVRVDRVRLPNGEESTREVVDHPGAVVIVPVLGEEIIFVEQYRYPIEQMLLELPAGKMDPGESPEECAKRELEEETGYRAKRFSYLGKIFTTPGFTTEVIHIFAAEELEKTTQNTDPDEFIEVKKIPVEKVLSLLRNAEIEDSKTICALTRYFLSKGVIG</sequence>
<evidence type="ECO:0000256" key="3">
    <source>
        <dbReference type="RuleBase" id="RU003476"/>
    </source>
</evidence>
<dbReference type="EMBL" id="CP000916">
    <property type="protein sequence ID" value="ACM23571.1"/>
    <property type="molecule type" value="Genomic_DNA"/>
</dbReference>
<dbReference type="Pfam" id="PF00293">
    <property type="entry name" value="NUDIX"/>
    <property type="match status" value="1"/>
</dbReference>
<dbReference type="Gene3D" id="3.90.79.10">
    <property type="entry name" value="Nucleoside Triphosphate Pyrophosphohydrolase"/>
    <property type="match status" value="1"/>
</dbReference>
<dbReference type="GO" id="GO:0016462">
    <property type="term" value="F:pyrophosphatase activity"/>
    <property type="evidence" value="ECO:0007669"/>
    <property type="project" value="UniProtKB-ARBA"/>
</dbReference>
<accession>B9K9D8</accession>
<dbReference type="PRINTS" id="PR00502">
    <property type="entry name" value="NUDIXFAMILY"/>
</dbReference>
<dbReference type="STRING" id="309803.CTN_1395"/>
<organism evidence="5 6">
    <name type="scientific">Thermotoga neapolitana (strain ATCC 49049 / DSM 4359 / NBRC 107923 / NS-E)</name>
    <dbReference type="NCBI Taxonomy" id="309803"/>
    <lineage>
        <taxon>Bacteria</taxon>
        <taxon>Thermotogati</taxon>
        <taxon>Thermotogota</taxon>
        <taxon>Thermotogae</taxon>
        <taxon>Thermotogales</taxon>
        <taxon>Thermotogaceae</taxon>
        <taxon>Thermotoga</taxon>
    </lineage>
</organism>
<protein>
    <submittedName>
        <fullName evidence="5">NUDIX hydrolase</fullName>
    </submittedName>
</protein>
<dbReference type="SUPFAM" id="SSF55811">
    <property type="entry name" value="Nudix"/>
    <property type="match status" value="1"/>
</dbReference>
<dbReference type="GO" id="GO:0019693">
    <property type="term" value="P:ribose phosphate metabolic process"/>
    <property type="evidence" value="ECO:0007669"/>
    <property type="project" value="TreeGrafter"/>
</dbReference>
<dbReference type="FunFam" id="3.90.79.10:FF:000024">
    <property type="entry name" value="ADP-ribose pyrophosphatase"/>
    <property type="match status" value="1"/>
</dbReference>
<dbReference type="AlphaFoldDB" id="B9K9D8"/>
<dbReference type="InterPro" id="IPR020476">
    <property type="entry name" value="Nudix_hydrolase"/>
</dbReference>
<evidence type="ECO:0000313" key="5">
    <source>
        <dbReference type="EMBL" id="ACM23571.1"/>
    </source>
</evidence>
<dbReference type="PROSITE" id="PS00893">
    <property type="entry name" value="NUDIX_BOX"/>
    <property type="match status" value="1"/>
</dbReference>
<dbReference type="eggNOG" id="COG0494">
    <property type="taxonomic scope" value="Bacteria"/>
</dbReference>
<dbReference type="InterPro" id="IPR020084">
    <property type="entry name" value="NUDIX_hydrolase_CS"/>
</dbReference>
<dbReference type="KEGG" id="tna:CTN_1395"/>
<name>B9K9D8_THENN</name>
<comment type="similarity">
    <text evidence="3">Belongs to the Nudix hydrolase family.</text>
</comment>
<keyword evidence="6" id="KW-1185">Reference proteome</keyword>
<dbReference type="HOGENOM" id="CLU_062658_5_1_0"/>
<comment type="cofactor">
    <cofactor evidence="1">
        <name>Mg(2+)</name>
        <dbReference type="ChEBI" id="CHEBI:18420"/>
    </cofactor>
</comment>